<dbReference type="OrthoDB" id="1903945at2759"/>
<keyword evidence="5" id="KW-1185">Reference proteome</keyword>
<evidence type="ECO:0000313" key="4">
    <source>
        <dbReference type="EMBL" id="OTG13874.1"/>
    </source>
</evidence>
<name>A0A251TSJ0_HELAN</name>
<dbReference type="InParanoid" id="A0A251TSJ0"/>
<keyword evidence="2" id="KW-0732">Signal</keyword>
<dbReference type="AlphaFoldDB" id="A0A251TSJ0"/>
<dbReference type="Gramene" id="mRNA:HanXRQr2_Chr09g0369191">
    <property type="protein sequence ID" value="mRNA:HanXRQr2_Chr09g0369191"/>
    <property type="gene ID" value="HanXRQr2_Chr09g0369191"/>
</dbReference>
<feature type="chain" id="PRO_5012038466" evidence="2">
    <location>
        <begin position="22"/>
        <end position="143"/>
    </location>
</feature>
<feature type="region of interest" description="Disordered" evidence="1">
    <location>
        <begin position="38"/>
        <end position="61"/>
    </location>
</feature>
<evidence type="ECO:0000313" key="3">
    <source>
        <dbReference type="EMBL" id="KAF5789270.1"/>
    </source>
</evidence>
<organism evidence="4 5">
    <name type="scientific">Helianthus annuus</name>
    <name type="common">Common sunflower</name>
    <dbReference type="NCBI Taxonomy" id="4232"/>
    <lineage>
        <taxon>Eukaryota</taxon>
        <taxon>Viridiplantae</taxon>
        <taxon>Streptophyta</taxon>
        <taxon>Embryophyta</taxon>
        <taxon>Tracheophyta</taxon>
        <taxon>Spermatophyta</taxon>
        <taxon>Magnoliopsida</taxon>
        <taxon>eudicotyledons</taxon>
        <taxon>Gunneridae</taxon>
        <taxon>Pentapetalae</taxon>
        <taxon>asterids</taxon>
        <taxon>campanulids</taxon>
        <taxon>Asterales</taxon>
        <taxon>Asteraceae</taxon>
        <taxon>Asteroideae</taxon>
        <taxon>Heliantheae alliance</taxon>
        <taxon>Heliantheae</taxon>
        <taxon>Helianthus</taxon>
    </lineage>
</organism>
<dbReference type="Proteomes" id="UP000215914">
    <property type="component" value="Chromosome 9"/>
</dbReference>
<feature type="signal peptide" evidence="2">
    <location>
        <begin position="1"/>
        <end position="21"/>
    </location>
</feature>
<sequence>MKPSLMFTLLLLSFFLYEAQGISLEKLSIPTSNHQELITKSSSSNQDDASGMATKLPSGINRKLMTKMKSSSFTTTNDKDYKKDPKIDLKFARELVEMEETFSTTLAPSKQAKTEVDTERYPDVIDITGMDYSPAKRKPPIHN</sequence>
<gene>
    <name evidence="4" type="ORF">HannXRQ_Chr09g0243101</name>
    <name evidence="3" type="ORF">HanXRQr2_Chr09g0369191</name>
</gene>
<dbReference type="OMA" id="CTGKIKN"/>
<reference evidence="3 5" key="1">
    <citation type="journal article" date="2017" name="Nature">
        <title>The sunflower genome provides insights into oil metabolism, flowering and Asterid evolution.</title>
        <authorList>
            <person name="Badouin H."/>
            <person name="Gouzy J."/>
            <person name="Grassa C.J."/>
            <person name="Murat F."/>
            <person name="Staton S.E."/>
            <person name="Cottret L."/>
            <person name="Lelandais-Briere C."/>
            <person name="Owens G.L."/>
            <person name="Carrere S."/>
            <person name="Mayjonade B."/>
            <person name="Legrand L."/>
            <person name="Gill N."/>
            <person name="Kane N.C."/>
            <person name="Bowers J.E."/>
            <person name="Hubner S."/>
            <person name="Bellec A."/>
            <person name="Berard A."/>
            <person name="Berges H."/>
            <person name="Blanchet N."/>
            <person name="Boniface M.C."/>
            <person name="Brunel D."/>
            <person name="Catrice O."/>
            <person name="Chaidir N."/>
            <person name="Claudel C."/>
            <person name="Donnadieu C."/>
            <person name="Faraut T."/>
            <person name="Fievet G."/>
            <person name="Helmstetter N."/>
            <person name="King M."/>
            <person name="Knapp S.J."/>
            <person name="Lai Z."/>
            <person name="Le Paslier M.C."/>
            <person name="Lippi Y."/>
            <person name="Lorenzon L."/>
            <person name="Mandel J.R."/>
            <person name="Marage G."/>
            <person name="Marchand G."/>
            <person name="Marquand E."/>
            <person name="Bret-Mestries E."/>
            <person name="Morien E."/>
            <person name="Nambeesan S."/>
            <person name="Nguyen T."/>
            <person name="Pegot-Espagnet P."/>
            <person name="Pouilly N."/>
            <person name="Raftis F."/>
            <person name="Sallet E."/>
            <person name="Schiex T."/>
            <person name="Thomas J."/>
            <person name="Vandecasteele C."/>
            <person name="Vares D."/>
            <person name="Vear F."/>
            <person name="Vautrin S."/>
            <person name="Crespi M."/>
            <person name="Mangin B."/>
            <person name="Burke J.M."/>
            <person name="Salse J."/>
            <person name="Munos S."/>
            <person name="Vincourt P."/>
            <person name="Rieseberg L.H."/>
            <person name="Langlade N.B."/>
        </authorList>
    </citation>
    <scope>NUCLEOTIDE SEQUENCE [LARGE SCALE GENOMIC DNA]</scope>
    <source>
        <strain evidence="5">cv. SF193</strain>
        <tissue evidence="3">Leaves</tissue>
    </source>
</reference>
<evidence type="ECO:0000256" key="1">
    <source>
        <dbReference type="SAM" id="MobiDB-lite"/>
    </source>
</evidence>
<evidence type="ECO:0000313" key="5">
    <source>
        <dbReference type="Proteomes" id="UP000215914"/>
    </source>
</evidence>
<protein>
    <submittedName>
        <fullName evidence="3">Root meristem growth factor 9</fullName>
    </submittedName>
</protein>
<dbReference type="PANTHER" id="PTHR33743">
    <property type="entry name" value="PROTEIN GOLVEN 6-RELATED"/>
    <property type="match status" value="1"/>
</dbReference>
<dbReference type="EMBL" id="MNCJ02000324">
    <property type="protein sequence ID" value="KAF5789270.1"/>
    <property type="molecule type" value="Genomic_DNA"/>
</dbReference>
<reference evidence="4" key="2">
    <citation type="submission" date="2017-02" db="EMBL/GenBank/DDBJ databases">
        <title>Sunflower complete genome.</title>
        <authorList>
            <person name="Langlade N."/>
            <person name="Munos S."/>
        </authorList>
    </citation>
    <scope>NUCLEOTIDE SEQUENCE [LARGE SCALE GENOMIC DNA]</scope>
    <source>
        <tissue evidence="4">Leaves</tissue>
    </source>
</reference>
<dbReference type="InterPro" id="IPR049306">
    <property type="entry name" value="GLV1-2"/>
</dbReference>
<dbReference type="EMBL" id="CM007898">
    <property type="protein sequence ID" value="OTG13874.1"/>
    <property type="molecule type" value="Genomic_DNA"/>
</dbReference>
<feature type="compositionally biased region" description="Polar residues" evidence="1">
    <location>
        <begin position="38"/>
        <end position="48"/>
    </location>
</feature>
<reference evidence="3" key="3">
    <citation type="submission" date="2020-06" db="EMBL/GenBank/DDBJ databases">
        <title>Helianthus annuus Genome sequencing and assembly Release 2.</title>
        <authorList>
            <person name="Gouzy J."/>
            <person name="Langlade N."/>
            <person name="Munos S."/>
        </authorList>
    </citation>
    <scope>NUCLEOTIDE SEQUENCE</scope>
    <source>
        <tissue evidence="3">Leaves</tissue>
    </source>
</reference>
<dbReference type="PANTHER" id="PTHR33743:SF19">
    <property type="entry name" value="PROTEIN GOLVEN 6"/>
    <property type="match status" value="1"/>
</dbReference>
<proteinExistence type="predicted"/>
<accession>A0A251TSJ0</accession>
<dbReference type="Pfam" id="PF21529">
    <property type="entry name" value="GLV1-2"/>
    <property type="match status" value="1"/>
</dbReference>
<evidence type="ECO:0000256" key="2">
    <source>
        <dbReference type="SAM" id="SignalP"/>
    </source>
</evidence>